<accession>A0ACB6FEG3</accession>
<sequence>MANVSQGLFKLPNELLLELATLLGPAYLRRLSQVNHRLLDFALDYSRTHVSRLAALPDDIVLRIVTCLGNFTYPGYLGIRGNAANIYQSQLAQASHRFYPLVMDAIVREEVRTRSVRLMKAT</sequence>
<comment type="caution">
    <text evidence="1">The sequence shown here is derived from an EMBL/GenBank/DDBJ whole genome shotgun (WGS) entry which is preliminary data.</text>
</comment>
<organism evidence="1 2">
    <name type="scientific">Alternaria gaisen</name>
    <dbReference type="NCBI Taxonomy" id="167740"/>
    <lineage>
        <taxon>Eukaryota</taxon>
        <taxon>Fungi</taxon>
        <taxon>Dikarya</taxon>
        <taxon>Ascomycota</taxon>
        <taxon>Pezizomycotina</taxon>
        <taxon>Dothideomycetes</taxon>
        <taxon>Pleosporomycetidae</taxon>
        <taxon>Pleosporales</taxon>
        <taxon>Pleosporineae</taxon>
        <taxon>Pleosporaceae</taxon>
        <taxon>Alternaria</taxon>
        <taxon>Alternaria sect. Alternaria</taxon>
    </lineage>
</organism>
<name>A0ACB6FEG3_9PLEO</name>
<evidence type="ECO:0000313" key="1">
    <source>
        <dbReference type="EMBL" id="KAB2102824.1"/>
    </source>
</evidence>
<dbReference type="EMBL" id="PDWZ02000009">
    <property type="protein sequence ID" value="KAB2102824.1"/>
    <property type="molecule type" value="Genomic_DNA"/>
</dbReference>
<dbReference type="Proteomes" id="UP000293547">
    <property type="component" value="Unassembled WGS sequence"/>
</dbReference>
<keyword evidence="2" id="KW-1185">Reference proteome</keyword>
<gene>
    <name evidence="1" type="ORF">AG0111_0g9127</name>
</gene>
<evidence type="ECO:0000313" key="2">
    <source>
        <dbReference type="Proteomes" id="UP000293547"/>
    </source>
</evidence>
<proteinExistence type="predicted"/>
<protein>
    <submittedName>
        <fullName evidence="1">Uncharacterized protein</fullName>
    </submittedName>
</protein>
<reference evidence="1 2" key="1">
    <citation type="journal article" date="2019" name="bioRxiv">
        <title>Genomics, evolutionary history and diagnostics of the Alternaria alternata species group including apple and Asian pear pathotypes.</title>
        <authorList>
            <person name="Armitage A.D."/>
            <person name="Cockerton H.M."/>
            <person name="Sreenivasaprasad S."/>
            <person name="Woodhall J.W."/>
            <person name="Lane C.R."/>
            <person name="Harrison R.J."/>
            <person name="Clarkson J.P."/>
        </authorList>
    </citation>
    <scope>NUCLEOTIDE SEQUENCE [LARGE SCALE GENOMIC DNA]</scope>
    <source>
        <strain evidence="1 2">FERA 650</strain>
    </source>
</reference>